<evidence type="ECO:0000313" key="1">
    <source>
        <dbReference type="EMBL" id="SVE07210.1"/>
    </source>
</evidence>
<protein>
    <recommendedName>
        <fullName evidence="2">Luciferase-like domain-containing protein</fullName>
    </recommendedName>
</protein>
<dbReference type="AlphaFoldDB" id="A0A383AI31"/>
<accession>A0A383AI31</accession>
<reference evidence="1" key="1">
    <citation type="submission" date="2018-05" db="EMBL/GenBank/DDBJ databases">
        <authorList>
            <person name="Lanie J.A."/>
            <person name="Ng W.-L."/>
            <person name="Kazmierczak K.M."/>
            <person name="Andrzejewski T.M."/>
            <person name="Davidsen T.M."/>
            <person name="Wayne K.J."/>
            <person name="Tettelin H."/>
            <person name="Glass J.I."/>
            <person name="Rusch D."/>
            <person name="Podicherti R."/>
            <person name="Tsui H.-C.T."/>
            <person name="Winkler M.E."/>
        </authorList>
    </citation>
    <scope>NUCLEOTIDE SEQUENCE</scope>
</reference>
<feature type="non-terminal residue" evidence="1">
    <location>
        <position position="52"/>
    </location>
</feature>
<sequence length="52" mass="5783">MSGVKRTGVVLYHGFQNADEVAIYGRAVEAYGYDSLWVTERFGHEEAFSVLG</sequence>
<dbReference type="EMBL" id="UINC01192195">
    <property type="protein sequence ID" value="SVE07210.1"/>
    <property type="molecule type" value="Genomic_DNA"/>
</dbReference>
<evidence type="ECO:0008006" key="2">
    <source>
        <dbReference type="Google" id="ProtNLM"/>
    </source>
</evidence>
<name>A0A383AI31_9ZZZZ</name>
<organism evidence="1">
    <name type="scientific">marine metagenome</name>
    <dbReference type="NCBI Taxonomy" id="408172"/>
    <lineage>
        <taxon>unclassified sequences</taxon>
        <taxon>metagenomes</taxon>
        <taxon>ecological metagenomes</taxon>
    </lineage>
</organism>
<proteinExistence type="predicted"/>
<gene>
    <name evidence="1" type="ORF">METZ01_LOCUS460064</name>
</gene>